<name>A0AAW9KGD2_CLOPF</name>
<gene>
    <name evidence="1" type="ORF">GNF83_21605</name>
</gene>
<accession>A0AAW9KGD2</accession>
<feature type="non-terminal residue" evidence="1">
    <location>
        <position position="119"/>
    </location>
</feature>
<reference evidence="1" key="1">
    <citation type="submission" date="2019-11" db="EMBL/GenBank/DDBJ databases">
        <title>Characterization of Clostridium perfringens isolates from swine manure treated agricultural soils.</title>
        <authorList>
            <person name="Wushke S.T."/>
        </authorList>
    </citation>
    <scope>NUCLEOTIDE SEQUENCE</scope>
    <source>
        <strain evidence="1">X62</strain>
    </source>
</reference>
<protein>
    <submittedName>
        <fullName evidence="1">Uncharacterized protein</fullName>
    </submittedName>
</protein>
<evidence type="ECO:0000313" key="2">
    <source>
        <dbReference type="Proteomes" id="UP001288944"/>
    </source>
</evidence>
<sequence>MTRSAEVTSGESKSTLSIKFDVNEKAELTEEDKQMFTLMNGLQLDLNTKAQSSEQLSMNGSLKMGGKSLPFQVSLDEKQFAFNVEGAKRPIVVPLTDDEWASMQLDNAEMLKLQKAFVK</sequence>
<organism evidence="1 2">
    <name type="scientific">Clostridium perfringens</name>
    <dbReference type="NCBI Taxonomy" id="1502"/>
    <lineage>
        <taxon>Bacteria</taxon>
        <taxon>Bacillati</taxon>
        <taxon>Bacillota</taxon>
        <taxon>Clostridia</taxon>
        <taxon>Eubacteriales</taxon>
        <taxon>Clostridiaceae</taxon>
        <taxon>Clostridium</taxon>
    </lineage>
</organism>
<comment type="caution">
    <text evidence="1">The sequence shown here is derived from an EMBL/GenBank/DDBJ whole genome shotgun (WGS) entry which is preliminary data.</text>
</comment>
<evidence type="ECO:0000313" key="1">
    <source>
        <dbReference type="EMBL" id="MDZ7543712.1"/>
    </source>
</evidence>
<dbReference type="AlphaFoldDB" id="A0AAW9KGD2"/>
<dbReference type="Proteomes" id="UP001288944">
    <property type="component" value="Unassembled WGS sequence"/>
</dbReference>
<dbReference type="EMBL" id="WNUR01001524">
    <property type="protein sequence ID" value="MDZ7543712.1"/>
    <property type="molecule type" value="Genomic_DNA"/>
</dbReference>
<proteinExistence type="predicted"/>